<evidence type="ECO:0000313" key="2">
    <source>
        <dbReference type="EMBL" id="PSN73167.1"/>
    </source>
</evidence>
<dbReference type="Pfam" id="PF11954">
    <property type="entry name" value="DUF3471"/>
    <property type="match status" value="1"/>
</dbReference>
<evidence type="ECO:0000259" key="1">
    <source>
        <dbReference type="Pfam" id="PF11954"/>
    </source>
</evidence>
<dbReference type="InterPro" id="IPR021860">
    <property type="entry name" value="Peptidase_S12_Pab87-rel_C"/>
</dbReference>
<evidence type="ECO:0000313" key="3">
    <source>
        <dbReference type="Proteomes" id="UP000240883"/>
    </source>
</evidence>
<dbReference type="Gene3D" id="3.40.710.10">
    <property type="entry name" value="DD-peptidase/beta-lactamase superfamily"/>
    <property type="match status" value="1"/>
</dbReference>
<protein>
    <recommendedName>
        <fullName evidence="1">Peptidase S12 Pab87-related C-terminal domain-containing protein</fullName>
    </recommendedName>
</protein>
<dbReference type="OrthoDB" id="5946976at2759"/>
<name>A0A2T2P621_CORCC</name>
<dbReference type="Proteomes" id="UP000240883">
    <property type="component" value="Unassembled WGS sequence"/>
</dbReference>
<dbReference type="SUPFAM" id="SSF56601">
    <property type="entry name" value="beta-lactamase/transpeptidase-like"/>
    <property type="match status" value="1"/>
</dbReference>
<reference evidence="2 3" key="1">
    <citation type="journal article" date="2018" name="Front. Microbiol.">
        <title>Genome-Wide Analysis of Corynespora cassiicola Leaf Fall Disease Putative Effectors.</title>
        <authorList>
            <person name="Lopez D."/>
            <person name="Ribeiro S."/>
            <person name="Label P."/>
            <person name="Fumanal B."/>
            <person name="Venisse J.S."/>
            <person name="Kohler A."/>
            <person name="de Oliveira R.R."/>
            <person name="Labutti K."/>
            <person name="Lipzen A."/>
            <person name="Lail K."/>
            <person name="Bauer D."/>
            <person name="Ohm R.A."/>
            <person name="Barry K.W."/>
            <person name="Spatafora J."/>
            <person name="Grigoriev I.V."/>
            <person name="Martin F.M."/>
            <person name="Pujade-Renaud V."/>
        </authorList>
    </citation>
    <scope>NUCLEOTIDE SEQUENCE [LARGE SCALE GENOMIC DNA]</scope>
    <source>
        <strain evidence="2 3">Philippines</strain>
    </source>
</reference>
<accession>A0A2T2P621</accession>
<organism evidence="2 3">
    <name type="scientific">Corynespora cassiicola Philippines</name>
    <dbReference type="NCBI Taxonomy" id="1448308"/>
    <lineage>
        <taxon>Eukaryota</taxon>
        <taxon>Fungi</taxon>
        <taxon>Dikarya</taxon>
        <taxon>Ascomycota</taxon>
        <taxon>Pezizomycotina</taxon>
        <taxon>Dothideomycetes</taxon>
        <taxon>Pleosporomycetidae</taxon>
        <taxon>Pleosporales</taxon>
        <taxon>Corynesporascaceae</taxon>
        <taxon>Corynespora</taxon>
    </lineage>
</organism>
<feature type="domain" description="Peptidase S12 Pab87-related C-terminal" evidence="1">
    <location>
        <begin position="257"/>
        <end position="358"/>
    </location>
</feature>
<dbReference type="EMBL" id="KZ678129">
    <property type="protein sequence ID" value="PSN73167.1"/>
    <property type="molecule type" value="Genomic_DNA"/>
</dbReference>
<proteinExistence type="predicted"/>
<dbReference type="InterPro" id="IPR012338">
    <property type="entry name" value="Beta-lactam/transpept-like"/>
</dbReference>
<keyword evidence="3" id="KW-1185">Reference proteome</keyword>
<gene>
    <name evidence="2" type="ORF">BS50DRAFT_180872</name>
</gene>
<dbReference type="STRING" id="1448308.A0A2T2P621"/>
<sequence>MTRTFTKVPDDANVAASYNILSNGVPFRIPSSKASADTMMFASISVRASMTDALRLYQAILNSLNLLVPAKTVGNKDETRNTEKMRGVGTLPELKRNNTNPGSHRRSDSVTLPIKQPLQLFLPYITRDTDSIYEQTTALGWNRTQLPGKLQFGWNSSNISSIPLFGKGFPEKLAFWHGGNLPGTTVAVILFPETRTAVVVMQNSLGVCDAADLISQLLSDCLFIGGPQHDYVSLAEEATRNGLARMERVAEQLQKEREPGTKHRPLDEYVGQYENSIKNWMIEIGLDGSGRLFLRFQGRVDEQYSQRYHHYDAFVWNLSYDETVERAQYCRPHEFYRFHFEARDGRIYQLRWHHDPNILEGEEFVRQEK</sequence>
<dbReference type="AlphaFoldDB" id="A0A2T2P621"/>